<dbReference type="Proteomes" id="UP000836841">
    <property type="component" value="Chromosome 2"/>
</dbReference>
<sequence>MNNQAFCEAPGHCSKFQTKEPTDEQWRVHLWYWWQFWIFLTPLNPVKFMKTTYMNILLGLIEALNKPPHSLSEIELI</sequence>
<protein>
    <submittedName>
        <fullName evidence="1">Uncharacterized protein</fullName>
    </submittedName>
</protein>
<reference evidence="1 2" key="1">
    <citation type="submission" date="2022-03" db="EMBL/GenBank/DDBJ databases">
        <authorList>
            <person name="Nunn A."/>
            <person name="Chopra R."/>
            <person name="Nunn A."/>
            <person name="Contreras Garrido A."/>
        </authorList>
    </citation>
    <scope>NUCLEOTIDE SEQUENCE [LARGE SCALE GENOMIC DNA]</scope>
</reference>
<keyword evidence="2" id="KW-1185">Reference proteome</keyword>
<dbReference type="EMBL" id="OU466858">
    <property type="protein sequence ID" value="CAH2047581.1"/>
    <property type="molecule type" value="Genomic_DNA"/>
</dbReference>
<dbReference type="AlphaFoldDB" id="A0AAU9RTL5"/>
<proteinExistence type="predicted"/>
<evidence type="ECO:0000313" key="2">
    <source>
        <dbReference type="Proteomes" id="UP000836841"/>
    </source>
</evidence>
<accession>A0AAU9RTL5</accession>
<evidence type="ECO:0000313" key="1">
    <source>
        <dbReference type="EMBL" id="CAH2047581.1"/>
    </source>
</evidence>
<name>A0AAU9RTL5_THLAR</name>
<gene>
    <name evidence="1" type="ORF">TAV2_LOCUS5283</name>
</gene>
<organism evidence="1 2">
    <name type="scientific">Thlaspi arvense</name>
    <name type="common">Field penny-cress</name>
    <dbReference type="NCBI Taxonomy" id="13288"/>
    <lineage>
        <taxon>Eukaryota</taxon>
        <taxon>Viridiplantae</taxon>
        <taxon>Streptophyta</taxon>
        <taxon>Embryophyta</taxon>
        <taxon>Tracheophyta</taxon>
        <taxon>Spermatophyta</taxon>
        <taxon>Magnoliopsida</taxon>
        <taxon>eudicotyledons</taxon>
        <taxon>Gunneridae</taxon>
        <taxon>Pentapetalae</taxon>
        <taxon>rosids</taxon>
        <taxon>malvids</taxon>
        <taxon>Brassicales</taxon>
        <taxon>Brassicaceae</taxon>
        <taxon>Thlaspideae</taxon>
        <taxon>Thlaspi</taxon>
    </lineage>
</organism>